<feature type="region of interest" description="Disordered" evidence="1">
    <location>
        <begin position="1"/>
        <end position="22"/>
    </location>
</feature>
<protein>
    <submittedName>
        <fullName evidence="2">Uncharacterized protein</fullName>
    </submittedName>
</protein>
<sequence length="22" mass="2472">MAWTQIQSPPLSPIKETSLEKS</sequence>
<name>A0A0A9CQM7_ARUDO</name>
<dbReference type="EMBL" id="GBRH01224083">
    <property type="protein sequence ID" value="JAD73812.1"/>
    <property type="molecule type" value="Transcribed_RNA"/>
</dbReference>
<reference evidence="2" key="2">
    <citation type="journal article" date="2015" name="Data Brief">
        <title>Shoot transcriptome of the giant reed, Arundo donax.</title>
        <authorList>
            <person name="Barrero R.A."/>
            <person name="Guerrero F.D."/>
            <person name="Moolhuijzen P."/>
            <person name="Goolsby J.A."/>
            <person name="Tidwell J."/>
            <person name="Bellgard S.E."/>
            <person name="Bellgard M.I."/>
        </authorList>
    </citation>
    <scope>NUCLEOTIDE SEQUENCE</scope>
    <source>
        <tissue evidence="2">Shoot tissue taken approximately 20 cm above the soil surface</tissue>
    </source>
</reference>
<evidence type="ECO:0000313" key="2">
    <source>
        <dbReference type="EMBL" id="JAD73812.1"/>
    </source>
</evidence>
<proteinExistence type="predicted"/>
<reference evidence="2" key="1">
    <citation type="submission" date="2014-09" db="EMBL/GenBank/DDBJ databases">
        <authorList>
            <person name="Magalhaes I.L.F."/>
            <person name="Oliveira U."/>
            <person name="Santos F.R."/>
            <person name="Vidigal T.H.D.A."/>
            <person name="Brescovit A.D."/>
            <person name="Santos A.J."/>
        </authorList>
    </citation>
    <scope>NUCLEOTIDE SEQUENCE</scope>
    <source>
        <tissue evidence="2">Shoot tissue taken approximately 20 cm above the soil surface</tissue>
    </source>
</reference>
<evidence type="ECO:0000256" key="1">
    <source>
        <dbReference type="SAM" id="MobiDB-lite"/>
    </source>
</evidence>
<accession>A0A0A9CQM7</accession>
<organism evidence="2">
    <name type="scientific">Arundo donax</name>
    <name type="common">Giant reed</name>
    <name type="synonym">Donax arundinaceus</name>
    <dbReference type="NCBI Taxonomy" id="35708"/>
    <lineage>
        <taxon>Eukaryota</taxon>
        <taxon>Viridiplantae</taxon>
        <taxon>Streptophyta</taxon>
        <taxon>Embryophyta</taxon>
        <taxon>Tracheophyta</taxon>
        <taxon>Spermatophyta</taxon>
        <taxon>Magnoliopsida</taxon>
        <taxon>Liliopsida</taxon>
        <taxon>Poales</taxon>
        <taxon>Poaceae</taxon>
        <taxon>PACMAD clade</taxon>
        <taxon>Arundinoideae</taxon>
        <taxon>Arundineae</taxon>
        <taxon>Arundo</taxon>
    </lineage>
</organism>
<dbReference type="AlphaFoldDB" id="A0A0A9CQM7"/>